<dbReference type="HOGENOM" id="CLU_039613_37_0_6"/>
<keyword evidence="4" id="KW-0804">Transcription</keyword>
<keyword evidence="3" id="KW-0238">DNA-binding</keyword>
<dbReference type="InterPro" id="IPR005119">
    <property type="entry name" value="LysR_subst-bd"/>
</dbReference>
<evidence type="ECO:0000256" key="4">
    <source>
        <dbReference type="ARBA" id="ARBA00023163"/>
    </source>
</evidence>
<dbReference type="InterPro" id="IPR058163">
    <property type="entry name" value="LysR-type_TF_proteobact-type"/>
</dbReference>
<dbReference type="GO" id="GO:0043565">
    <property type="term" value="F:sequence-specific DNA binding"/>
    <property type="evidence" value="ECO:0007669"/>
    <property type="project" value="TreeGrafter"/>
</dbReference>
<reference evidence="6 7" key="1">
    <citation type="submission" date="2014-01" db="EMBL/GenBank/DDBJ databases">
        <title>Full genme sequencing of cellulolytic bacterium Gynuella sunshinyii YC6258T gen. nov., sp. nov.</title>
        <authorList>
            <person name="Khan H."/>
            <person name="Chung E.J."/>
            <person name="Chung Y.R."/>
        </authorList>
    </citation>
    <scope>NUCLEOTIDE SEQUENCE [LARGE SCALE GENOMIC DNA]</scope>
    <source>
        <strain evidence="6 7">YC6258</strain>
    </source>
</reference>
<evidence type="ECO:0000313" key="6">
    <source>
        <dbReference type="EMBL" id="AJQ94496.1"/>
    </source>
</evidence>
<dbReference type="Gene3D" id="1.10.10.10">
    <property type="entry name" value="Winged helix-like DNA-binding domain superfamily/Winged helix DNA-binding domain"/>
    <property type="match status" value="1"/>
</dbReference>
<evidence type="ECO:0000259" key="5">
    <source>
        <dbReference type="PROSITE" id="PS50931"/>
    </source>
</evidence>
<dbReference type="GO" id="GO:0003700">
    <property type="term" value="F:DNA-binding transcription factor activity"/>
    <property type="evidence" value="ECO:0007669"/>
    <property type="project" value="InterPro"/>
</dbReference>
<accession>A0A0C5VJM6</accession>
<dbReference type="PANTHER" id="PTHR30537">
    <property type="entry name" value="HTH-TYPE TRANSCRIPTIONAL REGULATOR"/>
    <property type="match status" value="1"/>
</dbReference>
<dbReference type="Pfam" id="PF00126">
    <property type="entry name" value="HTH_1"/>
    <property type="match status" value="1"/>
</dbReference>
<dbReference type="InterPro" id="IPR000847">
    <property type="entry name" value="LysR_HTH_N"/>
</dbReference>
<dbReference type="KEGG" id="gsn:YC6258_02458"/>
<keyword evidence="2" id="KW-0805">Transcription regulation</keyword>
<dbReference type="SUPFAM" id="SSF46785">
    <property type="entry name" value="Winged helix' DNA-binding domain"/>
    <property type="match status" value="1"/>
</dbReference>
<proteinExistence type="inferred from homology"/>
<dbReference type="GO" id="GO:0006351">
    <property type="term" value="P:DNA-templated transcription"/>
    <property type="evidence" value="ECO:0007669"/>
    <property type="project" value="TreeGrafter"/>
</dbReference>
<evidence type="ECO:0000256" key="2">
    <source>
        <dbReference type="ARBA" id="ARBA00023015"/>
    </source>
</evidence>
<dbReference type="EMBL" id="CP007142">
    <property type="protein sequence ID" value="AJQ94496.1"/>
    <property type="molecule type" value="Genomic_DNA"/>
</dbReference>
<dbReference type="AlphaFoldDB" id="A0A0C5VJM6"/>
<dbReference type="OrthoDB" id="6787458at2"/>
<dbReference type="Proteomes" id="UP000032266">
    <property type="component" value="Chromosome"/>
</dbReference>
<dbReference type="SUPFAM" id="SSF53850">
    <property type="entry name" value="Periplasmic binding protein-like II"/>
    <property type="match status" value="1"/>
</dbReference>
<dbReference type="Pfam" id="PF03466">
    <property type="entry name" value="LysR_substrate"/>
    <property type="match status" value="1"/>
</dbReference>
<keyword evidence="7" id="KW-1185">Reference proteome</keyword>
<evidence type="ECO:0000256" key="3">
    <source>
        <dbReference type="ARBA" id="ARBA00023125"/>
    </source>
</evidence>
<sequence>MDDRWPHFLKAFWVLDVVVRKGSFSAAAECLNVSQSAVSQQIRLLESEYGPLFDRHPRQLKPTESCLGLAGHLRKGFSHIEEGVIVSRQKSNQITLSVLPSIGSAWLIPRLHKFQELYPDIEVRLSMSGALVDFSDTGLDAGIRLGTGDYPDLIARPLCDDEVFLVCSPTRLKEFSQPPVFSDLRQQLLIYDNARSDQNWPAWVKATGQDDIPVRQKLMISDSGQVIRLALSGRGVALVRRVLVADELASGELIKLFEVSLKLTSQYYFVLPKRSRGQPAVAVFYEWLKSEFEPYRS</sequence>
<protein>
    <submittedName>
        <fullName evidence="6">Transcriptional regulator</fullName>
    </submittedName>
</protein>
<dbReference type="RefSeq" id="WP_044617014.1">
    <property type="nucleotide sequence ID" value="NZ_CP007142.1"/>
</dbReference>
<evidence type="ECO:0000313" key="7">
    <source>
        <dbReference type="Proteomes" id="UP000032266"/>
    </source>
</evidence>
<gene>
    <name evidence="6" type="ORF">YC6258_02458</name>
</gene>
<dbReference type="CDD" id="cd08432">
    <property type="entry name" value="PBP2_GcdR_TrpI_HvrB_AmpR_like"/>
    <property type="match status" value="1"/>
</dbReference>
<dbReference type="Gene3D" id="3.40.190.10">
    <property type="entry name" value="Periplasmic binding protein-like II"/>
    <property type="match status" value="2"/>
</dbReference>
<dbReference type="PANTHER" id="PTHR30537:SF74">
    <property type="entry name" value="HTH-TYPE TRANSCRIPTIONAL REGULATOR TRPI"/>
    <property type="match status" value="1"/>
</dbReference>
<organism evidence="6 7">
    <name type="scientific">Gynuella sunshinyii YC6258</name>
    <dbReference type="NCBI Taxonomy" id="1445510"/>
    <lineage>
        <taxon>Bacteria</taxon>
        <taxon>Pseudomonadati</taxon>
        <taxon>Pseudomonadota</taxon>
        <taxon>Gammaproteobacteria</taxon>
        <taxon>Oceanospirillales</taxon>
        <taxon>Saccharospirillaceae</taxon>
        <taxon>Gynuella</taxon>
    </lineage>
</organism>
<feature type="domain" description="HTH lysR-type" evidence="5">
    <location>
        <begin position="14"/>
        <end position="63"/>
    </location>
</feature>
<name>A0A0C5VJM6_9GAMM</name>
<dbReference type="InterPro" id="IPR036390">
    <property type="entry name" value="WH_DNA-bd_sf"/>
</dbReference>
<dbReference type="PROSITE" id="PS50931">
    <property type="entry name" value="HTH_LYSR"/>
    <property type="match status" value="1"/>
</dbReference>
<comment type="similarity">
    <text evidence="1">Belongs to the LysR transcriptional regulatory family.</text>
</comment>
<dbReference type="InterPro" id="IPR036388">
    <property type="entry name" value="WH-like_DNA-bd_sf"/>
</dbReference>
<dbReference type="STRING" id="1445510.YC6258_02458"/>
<evidence type="ECO:0000256" key="1">
    <source>
        <dbReference type="ARBA" id="ARBA00009437"/>
    </source>
</evidence>